<dbReference type="RefSeq" id="WP_083724362.1">
    <property type="nucleotide sequence ID" value="NZ_FOUD01000001.1"/>
</dbReference>
<keyword evidence="3" id="KW-1185">Reference proteome</keyword>
<evidence type="ECO:0000313" key="2">
    <source>
        <dbReference type="EMBL" id="ONM45317.1"/>
    </source>
</evidence>
<reference evidence="2 3" key="1">
    <citation type="submission" date="2017-01" db="EMBL/GenBank/DDBJ databases">
        <title>Draft genome sequence of Pseudomonas pachastrellae type strain CCUG 46540T from a deep sea.</title>
        <authorList>
            <person name="Gomila M."/>
            <person name="Mulet M."/>
            <person name="Lalucat J."/>
            <person name="Garcia-Valdes E."/>
        </authorList>
    </citation>
    <scope>NUCLEOTIDE SEQUENCE [LARGE SCALE GENOMIC DNA]</scope>
    <source>
        <strain evidence="2 3">CCUG 46540</strain>
    </source>
</reference>
<name>A0A1S8DLR2_9GAMM</name>
<dbReference type="AlphaFoldDB" id="A0A1S8DLR2"/>
<sequence length="174" mass="19686">MAPVATPPPLAAPEQVAVRPDYDAIVEAKLRESAAENALAMSPTAAEQKQTEFNDQNYVARQPDNILESRHILSRAGQPSTERRAADRPTGSATATFDWRDARRQRSRWKTRYEYHNGVIDTGSFCRNYRRGSIEYRTCRKGARAWLAERCGDGTRLASAQQRMYCHAHSGFRL</sequence>
<evidence type="ECO:0000256" key="1">
    <source>
        <dbReference type="SAM" id="MobiDB-lite"/>
    </source>
</evidence>
<dbReference type="OrthoDB" id="7030833at2"/>
<comment type="caution">
    <text evidence="2">The sequence shown here is derived from an EMBL/GenBank/DDBJ whole genome shotgun (WGS) entry which is preliminary data.</text>
</comment>
<proteinExistence type="predicted"/>
<protein>
    <submittedName>
        <fullName evidence="2">Uncharacterized protein</fullName>
    </submittedName>
</protein>
<feature type="region of interest" description="Disordered" evidence="1">
    <location>
        <begin position="71"/>
        <end position="93"/>
    </location>
</feature>
<gene>
    <name evidence="2" type="ORF">BXT89_02510</name>
</gene>
<accession>A0A1S8DLR2</accession>
<organism evidence="2 3">
    <name type="scientific">Halopseudomonas pachastrellae</name>
    <dbReference type="NCBI Taxonomy" id="254161"/>
    <lineage>
        <taxon>Bacteria</taxon>
        <taxon>Pseudomonadati</taxon>
        <taxon>Pseudomonadota</taxon>
        <taxon>Gammaproteobacteria</taxon>
        <taxon>Pseudomonadales</taxon>
        <taxon>Pseudomonadaceae</taxon>
        <taxon>Halopseudomonas</taxon>
    </lineage>
</organism>
<dbReference type="STRING" id="254161.SAMN05216256_101260"/>
<evidence type="ECO:0000313" key="3">
    <source>
        <dbReference type="Proteomes" id="UP000242847"/>
    </source>
</evidence>
<dbReference type="EMBL" id="MUBC01000004">
    <property type="protein sequence ID" value="ONM45317.1"/>
    <property type="molecule type" value="Genomic_DNA"/>
</dbReference>
<dbReference type="Proteomes" id="UP000242847">
    <property type="component" value="Unassembled WGS sequence"/>
</dbReference>